<dbReference type="EMBL" id="JAPCWZ010000005">
    <property type="protein sequence ID" value="KAK8862183.1"/>
    <property type="molecule type" value="Genomic_DNA"/>
</dbReference>
<dbReference type="SMART" id="SM00248">
    <property type="entry name" value="ANK"/>
    <property type="match status" value="4"/>
</dbReference>
<evidence type="ECO:0000256" key="2">
    <source>
        <dbReference type="ARBA" id="ARBA00022737"/>
    </source>
</evidence>
<gene>
    <name evidence="4" type="ORF">PGQ11_008418</name>
</gene>
<proteinExistence type="predicted"/>
<organism evidence="4 5">
    <name type="scientific">Apiospora arundinis</name>
    <dbReference type="NCBI Taxonomy" id="335852"/>
    <lineage>
        <taxon>Eukaryota</taxon>
        <taxon>Fungi</taxon>
        <taxon>Dikarya</taxon>
        <taxon>Ascomycota</taxon>
        <taxon>Pezizomycotina</taxon>
        <taxon>Sordariomycetes</taxon>
        <taxon>Xylariomycetidae</taxon>
        <taxon>Amphisphaeriales</taxon>
        <taxon>Apiosporaceae</taxon>
        <taxon>Apiospora</taxon>
    </lineage>
</organism>
<keyword evidence="3" id="KW-0040">ANK repeat</keyword>
<dbReference type="Gene3D" id="1.25.40.20">
    <property type="entry name" value="Ankyrin repeat-containing domain"/>
    <property type="match status" value="1"/>
</dbReference>
<accession>A0ABR2IFX7</accession>
<name>A0ABR2IFX7_9PEZI</name>
<dbReference type="PANTHER" id="PTHR24161">
    <property type="entry name" value="ANK_REP_REGION DOMAIN-CONTAINING PROTEIN-RELATED"/>
    <property type="match status" value="1"/>
</dbReference>
<dbReference type="InterPro" id="IPR036770">
    <property type="entry name" value="Ankyrin_rpt-contain_sf"/>
</dbReference>
<keyword evidence="2" id="KW-0677">Repeat</keyword>
<dbReference type="Pfam" id="PF13637">
    <property type="entry name" value="Ank_4"/>
    <property type="match status" value="1"/>
</dbReference>
<dbReference type="SUPFAM" id="SSF48403">
    <property type="entry name" value="Ankyrin repeat"/>
    <property type="match status" value="1"/>
</dbReference>
<dbReference type="EC" id="2.3.1.225" evidence="1"/>
<dbReference type="InterPro" id="IPR002110">
    <property type="entry name" value="Ankyrin_rpt"/>
</dbReference>
<dbReference type="Proteomes" id="UP001390339">
    <property type="component" value="Unassembled WGS sequence"/>
</dbReference>
<comment type="caution">
    <text evidence="4">The sequence shown here is derived from an EMBL/GenBank/DDBJ whole genome shotgun (WGS) entry which is preliminary data.</text>
</comment>
<sequence>MPTRNMAKDIHLPSEILLQIIHYTIQAILTSKNEDGSRTRLPTERLVALRLVNKTFEGEVLRFLHVKWNALQFFYDHRGKRPYILQTRVFAPFAARIFYYRERDQGDEAPSSLLHRVLDSLGVAPDDEGERLRALAVLYEQACDCVKPSLSATGPAWWGGGMPFARSGTPFPSHAPTARGDSGLQSHVVPAAILLGIAGHYENILTIASSSCSGTDVIASGDGGSSVEMLMMGNSEHFGTPLYAAIKAHRNELAHALLDWMRRENRQDAYDCLRAAVLTNNVAMLPRLLHDAQHLLGDGERNSLKEALLEAANLGYVDAASHLLRRAKEAYPDMIDPDFLAQSVHNASLWGHIDYLEFLVQQTDVDLEAQPRGAGFRANALMVAAWRGNTELLHWLLARGVRNGDAGDEYSYGPLEAAIAGDRPESLRILFAAGIGTDTVAEEWDEYFNHVLALHSNEAFRYLVIEEAATLARDPPDFRYWMATACAGGHFGTFEVLLDAGVVADIGAPLEMKHFGSTPGWTAMHFALASSMRGARKIVSKLLEAGASMPDESDYHSEAMGGFREGMFKYTTKRYHSMMPGSTKLLRTIV</sequence>
<evidence type="ECO:0000313" key="4">
    <source>
        <dbReference type="EMBL" id="KAK8862183.1"/>
    </source>
</evidence>
<dbReference type="PANTHER" id="PTHR24161:SF85">
    <property type="entry name" value="PALMITOYLTRANSFERASE HIP14"/>
    <property type="match status" value="1"/>
</dbReference>
<evidence type="ECO:0000256" key="1">
    <source>
        <dbReference type="ARBA" id="ARBA00012210"/>
    </source>
</evidence>
<reference evidence="4 5" key="1">
    <citation type="journal article" date="2024" name="IMA Fungus">
        <title>Apiospora arundinis, a panoply of carbohydrate-active enzymes and secondary metabolites.</title>
        <authorList>
            <person name="Sorensen T."/>
            <person name="Petersen C."/>
            <person name="Muurmann A.T."/>
            <person name="Christiansen J.V."/>
            <person name="Brundto M.L."/>
            <person name="Overgaard C.K."/>
            <person name="Boysen A.T."/>
            <person name="Wollenberg R.D."/>
            <person name="Larsen T.O."/>
            <person name="Sorensen J.L."/>
            <person name="Nielsen K.L."/>
            <person name="Sondergaard T.E."/>
        </authorList>
    </citation>
    <scope>NUCLEOTIDE SEQUENCE [LARGE SCALE GENOMIC DNA]</scope>
    <source>
        <strain evidence="4 5">AAU 773</strain>
    </source>
</reference>
<protein>
    <recommendedName>
        <fullName evidence="1">protein S-acyltransferase</fullName>
        <ecNumber evidence="1">2.3.1.225</ecNumber>
    </recommendedName>
</protein>
<keyword evidence="5" id="KW-1185">Reference proteome</keyword>
<evidence type="ECO:0000313" key="5">
    <source>
        <dbReference type="Proteomes" id="UP001390339"/>
    </source>
</evidence>
<evidence type="ECO:0000256" key="3">
    <source>
        <dbReference type="ARBA" id="ARBA00023043"/>
    </source>
</evidence>